<dbReference type="EMBL" id="CP067089">
    <property type="protein sequence ID" value="QQO10331.1"/>
    <property type="molecule type" value="Genomic_DNA"/>
</dbReference>
<evidence type="ECO:0000313" key="2">
    <source>
        <dbReference type="Proteomes" id="UP000595917"/>
    </source>
</evidence>
<dbReference type="RefSeq" id="WP_215627635.1">
    <property type="nucleotide sequence ID" value="NZ_CP067089.2"/>
</dbReference>
<reference evidence="1" key="1">
    <citation type="submission" date="2021-01" db="EMBL/GenBank/DDBJ databases">
        <title>Description of Breznakiella homolactica.</title>
        <authorList>
            <person name="Song Y."/>
            <person name="Brune A."/>
        </authorList>
    </citation>
    <scope>NUCLEOTIDE SEQUENCE</scope>
    <source>
        <strain evidence="1">RmG30</strain>
    </source>
</reference>
<dbReference type="AlphaFoldDB" id="A0A7T7XPX7"/>
<dbReference type="KEGG" id="bhc:JFL75_05270"/>
<name>A0A7T7XPX7_9SPIR</name>
<dbReference type="Proteomes" id="UP000595917">
    <property type="component" value="Chromosome"/>
</dbReference>
<protein>
    <submittedName>
        <fullName evidence="1">Uncharacterized protein</fullName>
    </submittedName>
</protein>
<gene>
    <name evidence="1" type="ORF">JFL75_05270</name>
</gene>
<sequence length="188" mass="21643">MFKCSPRVTEAIPMEYRDIAEKLFPLNGYASGEGPAVESSVNFAEILGIGADYNRLLNSGKRPADMSNFMEHFQNNLDLLIQKTWVEKADEEKKERLQDRIPEFIGEITREEYREALADFGIILEELAYLLFGAQSHKEDFTEYTLRIDTQMGLFWWYGGKLGTLSDFSDRESLRALLLIGICYLTNF</sequence>
<proteinExistence type="predicted"/>
<keyword evidence="2" id="KW-1185">Reference proteome</keyword>
<organism evidence="1 2">
    <name type="scientific">Breznakiella homolactica</name>
    <dbReference type="NCBI Taxonomy" id="2798577"/>
    <lineage>
        <taxon>Bacteria</taxon>
        <taxon>Pseudomonadati</taxon>
        <taxon>Spirochaetota</taxon>
        <taxon>Spirochaetia</taxon>
        <taxon>Spirochaetales</taxon>
        <taxon>Breznakiellaceae</taxon>
        <taxon>Breznakiella</taxon>
    </lineage>
</organism>
<evidence type="ECO:0000313" key="1">
    <source>
        <dbReference type="EMBL" id="QQO10331.1"/>
    </source>
</evidence>
<accession>A0A7T7XPX7</accession>